<accession>X1QP92</accession>
<comment type="caution">
    <text evidence="1">The sequence shown here is derived from an EMBL/GenBank/DDBJ whole genome shotgun (WGS) entry which is preliminary data.</text>
</comment>
<dbReference type="AlphaFoldDB" id="X1QP92"/>
<dbReference type="EMBL" id="BARV01024199">
    <property type="protein sequence ID" value="GAI45084.1"/>
    <property type="molecule type" value="Genomic_DNA"/>
</dbReference>
<proteinExistence type="predicted"/>
<name>X1QP92_9ZZZZ</name>
<protein>
    <submittedName>
        <fullName evidence="1">Uncharacterized protein</fullName>
    </submittedName>
</protein>
<organism evidence="1">
    <name type="scientific">marine sediment metagenome</name>
    <dbReference type="NCBI Taxonomy" id="412755"/>
    <lineage>
        <taxon>unclassified sequences</taxon>
        <taxon>metagenomes</taxon>
        <taxon>ecological metagenomes</taxon>
    </lineage>
</organism>
<gene>
    <name evidence="1" type="ORF">S06H3_39539</name>
</gene>
<sequence length="66" mass="7747">MINDGCNSDIMTKNANEQKMDSLYQEFDRDIMTKNALENEERTQFFTCRSCGDLQRWKSHCDKCGT</sequence>
<evidence type="ECO:0000313" key="1">
    <source>
        <dbReference type="EMBL" id="GAI45084.1"/>
    </source>
</evidence>
<reference evidence="1" key="1">
    <citation type="journal article" date="2014" name="Front. Microbiol.">
        <title>High frequency of phylogenetically diverse reductive dehalogenase-homologous genes in deep subseafloor sedimentary metagenomes.</title>
        <authorList>
            <person name="Kawai M."/>
            <person name="Futagami T."/>
            <person name="Toyoda A."/>
            <person name="Takaki Y."/>
            <person name="Nishi S."/>
            <person name="Hori S."/>
            <person name="Arai W."/>
            <person name="Tsubouchi T."/>
            <person name="Morono Y."/>
            <person name="Uchiyama I."/>
            <person name="Ito T."/>
            <person name="Fujiyama A."/>
            <person name="Inagaki F."/>
            <person name="Takami H."/>
        </authorList>
    </citation>
    <scope>NUCLEOTIDE SEQUENCE</scope>
    <source>
        <strain evidence="1">Expedition CK06-06</strain>
    </source>
</reference>
<feature type="non-terminal residue" evidence="1">
    <location>
        <position position="66"/>
    </location>
</feature>